<evidence type="ECO:0000256" key="5">
    <source>
        <dbReference type="ARBA" id="ARBA00023136"/>
    </source>
</evidence>
<dbReference type="InterPro" id="IPR000160">
    <property type="entry name" value="GGDEF_dom"/>
</dbReference>
<dbReference type="CDD" id="cd01949">
    <property type="entry name" value="GGDEF"/>
    <property type="match status" value="1"/>
</dbReference>
<dbReference type="GO" id="GO:0043709">
    <property type="term" value="P:cell adhesion involved in single-species biofilm formation"/>
    <property type="evidence" value="ECO:0007669"/>
    <property type="project" value="TreeGrafter"/>
</dbReference>
<gene>
    <name evidence="8" type="ORF">SAMN05192533_11829</name>
</gene>
<dbReference type="PANTHER" id="PTHR45138">
    <property type="entry name" value="REGULATORY COMPONENTS OF SENSORY TRANSDUCTION SYSTEM"/>
    <property type="match status" value="1"/>
</dbReference>
<evidence type="ECO:0000256" key="3">
    <source>
        <dbReference type="ARBA" id="ARBA00022692"/>
    </source>
</evidence>
<dbReference type="FunFam" id="3.30.70.270:FF:000001">
    <property type="entry name" value="Diguanylate cyclase domain protein"/>
    <property type="match status" value="1"/>
</dbReference>
<dbReference type="RefSeq" id="WP_170843950.1">
    <property type="nucleotide sequence ID" value="NZ_FOBW01000018.1"/>
</dbReference>
<dbReference type="STRING" id="930146.SAMN05192533_11829"/>
<comment type="subcellular location">
    <subcellularLocation>
        <location evidence="1">Cell membrane</location>
        <topology evidence="1">Multi-pass membrane protein</topology>
    </subcellularLocation>
</comment>
<keyword evidence="5 6" id="KW-0472">Membrane</keyword>
<dbReference type="EMBL" id="FOBW01000018">
    <property type="protein sequence ID" value="SEN71146.1"/>
    <property type="molecule type" value="Genomic_DNA"/>
</dbReference>
<dbReference type="GO" id="GO:0071555">
    <property type="term" value="P:cell wall organization"/>
    <property type="evidence" value="ECO:0007669"/>
    <property type="project" value="InterPro"/>
</dbReference>
<feature type="transmembrane region" description="Helical" evidence="6">
    <location>
        <begin position="142"/>
        <end position="159"/>
    </location>
</feature>
<proteinExistence type="predicted"/>
<keyword evidence="4 6" id="KW-1133">Transmembrane helix</keyword>
<dbReference type="Gene3D" id="3.30.70.270">
    <property type="match status" value="1"/>
</dbReference>
<dbReference type="SMART" id="SM00267">
    <property type="entry name" value="GGDEF"/>
    <property type="match status" value="1"/>
</dbReference>
<feature type="transmembrane region" description="Helical" evidence="6">
    <location>
        <begin position="101"/>
        <end position="122"/>
    </location>
</feature>
<dbReference type="PROSITE" id="PS50887">
    <property type="entry name" value="GGDEF"/>
    <property type="match status" value="1"/>
</dbReference>
<keyword evidence="3 6" id="KW-0812">Transmembrane</keyword>
<feature type="transmembrane region" description="Helical" evidence="6">
    <location>
        <begin position="71"/>
        <end position="95"/>
    </location>
</feature>
<evidence type="ECO:0000313" key="8">
    <source>
        <dbReference type="EMBL" id="SEN71146.1"/>
    </source>
</evidence>
<keyword evidence="9" id="KW-1185">Reference proteome</keyword>
<evidence type="ECO:0000259" key="7">
    <source>
        <dbReference type="PROSITE" id="PS50887"/>
    </source>
</evidence>
<keyword evidence="2" id="KW-1003">Cell membrane</keyword>
<dbReference type="SUPFAM" id="SSF55073">
    <property type="entry name" value="Nucleotide cyclase"/>
    <property type="match status" value="1"/>
</dbReference>
<dbReference type="Proteomes" id="UP000198553">
    <property type="component" value="Unassembled WGS sequence"/>
</dbReference>
<dbReference type="Pfam" id="PF07694">
    <property type="entry name" value="5TM-5TMR_LYT"/>
    <property type="match status" value="1"/>
</dbReference>
<dbReference type="GO" id="GO:1902201">
    <property type="term" value="P:negative regulation of bacterial-type flagellum-dependent cell motility"/>
    <property type="evidence" value="ECO:0007669"/>
    <property type="project" value="TreeGrafter"/>
</dbReference>
<feature type="domain" description="GGDEF" evidence="7">
    <location>
        <begin position="227"/>
        <end position="359"/>
    </location>
</feature>
<dbReference type="InterPro" id="IPR043128">
    <property type="entry name" value="Rev_trsase/Diguanyl_cyclase"/>
</dbReference>
<feature type="transmembrane region" description="Helical" evidence="6">
    <location>
        <begin position="7"/>
        <end position="25"/>
    </location>
</feature>
<dbReference type="GO" id="GO:0052621">
    <property type="term" value="F:diguanylate cyclase activity"/>
    <property type="evidence" value="ECO:0007669"/>
    <property type="project" value="TreeGrafter"/>
</dbReference>
<dbReference type="PANTHER" id="PTHR45138:SF9">
    <property type="entry name" value="DIGUANYLATE CYCLASE DGCM-RELATED"/>
    <property type="match status" value="1"/>
</dbReference>
<feature type="transmembrane region" description="Helical" evidence="6">
    <location>
        <begin position="37"/>
        <end position="59"/>
    </location>
</feature>
<protein>
    <submittedName>
        <fullName evidence="8">Diguanylate cyclase</fullName>
    </submittedName>
</protein>
<evidence type="ECO:0000313" key="9">
    <source>
        <dbReference type="Proteomes" id="UP000198553"/>
    </source>
</evidence>
<sequence>MHIIFDSFLENMTLIIAFMFLALKLKEYSTIKLKNHASIVWLAALALSLLSLFIMHHPLEYEGIRLDLRGVPLFFISYLAGWKYGLFSIILPIWYRYDLGGPTVIEGIFHSILIPFIIGALFHRREAFNPPHTIIDIKHMMVAFMFYQVARLALILWILPVPFPIATTRIIFESVAVLCIGLMQNDSNRNFLTKKELEFQSRHDTMTNLYNLRHFRSKVEQLINKKKPFVIAMVDVDYFKNYNDTHGHPAGDVVLRTLGQLLNHSVREEDVFARYGGEEFIICFSHVNNVETAARIAERFRQNVEEYKFYREETQPTGNLTISIGLSGPSYNKGLDELIDEADQALYKAKRTGRNCVET</sequence>
<dbReference type="GO" id="GO:0000155">
    <property type="term" value="F:phosphorelay sensor kinase activity"/>
    <property type="evidence" value="ECO:0007669"/>
    <property type="project" value="InterPro"/>
</dbReference>
<dbReference type="InterPro" id="IPR029787">
    <property type="entry name" value="Nucleotide_cyclase"/>
</dbReference>
<evidence type="ECO:0000256" key="6">
    <source>
        <dbReference type="SAM" id="Phobius"/>
    </source>
</evidence>
<dbReference type="Pfam" id="PF00990">
    <property type="entry name" value="GGDEF"/>
    <property type="match status" value="1"/>
</dbReference>
<name>A0A1H8IT27_9BACI</name>
<dbReference type="AlphaFoldDB" id="A0A1H8IT27"/>
<evidence type="ECO:0000256" key="4">
    <source>
        <dbReference type="ARBA" id="ARBA00022989"/>
    </source>
</evidence>
<organism evidence="8 9">
    <name type="scientific">Mesobacillus persicus</name>
    <dbReference type="NCBI Taxonomy" id="930146"/>
    <lineage>
        <taxon>Bacteria</taxon>
        <taxon>Bacillati</taxon>
        <taxon>Bacillota</taxon>
        <taxon>Bacilli</taxon>
        <taxon>Bacillales</taxon>
        <taxon>Bacillaceae</taxon>
        <taxon>Mesobacillus</taxon>
    </lineage>
</organism>
<reference evidence="9" key="1">
    <citation type="submission" date="2016-10" db="EMBL/GenBank/DDBJ databases">
        <authorList>
            <person name="Varghese N."/>
            <person name="Submissions S."/>
        </authorList>
    </citation>
    <scope>NUCLEOTIDE SEQUENCE [LARGE SCALE GENOMIC DNA]</scope>
    <source>
        <strain evidence="9">B48,IBRC-M 10115,DSM 25386,CECT 8001</strain>
    </source>
</reference>
<accession>A0A1H8IT27</accession>
<evidence type="ECO:0000256" key="1">
    <source>
        <dbReference type="ARBA" id="ARBA00004651"/>
    </source>
</evidence>
<dbReference type="NCBIfam" id="TIGR00254">
    <property type="entry name" value="GGDEF"/>
    <property type="match status" value="1"/>
</dbReference>
<evidence type="ECO:0000256" key="2">
    <source>
        <dbReference type="ARBA" id="ARBA00022475"/>
    </source>
</evidence>
<dbReference type="GO" id="GO:0005886">
    <property type="term" value="C:plasma membrane"/>
    <property type="evidence" value="ECO:0007669"/>
    <property type="project" value="UniProtKB-SubCell"/>
</dbReference>
<dbReference type="InterPro" id="IPR011620">
    <property type="entry name" value="Sig_transdc_His_kinase_LytS_TM"/>
</dbReference>
<dbReference type="InterPro" id="IPR050469">
    <property type="entry name" value="Diguanylate_Cyclase"/>
</dbReference>